<proteinExistence type="predicted"/>
<feature type="transmembrane region" description="Helical" evidence="1">
    <location>
        <begin position="88"/>
        <end position="107"/>
    </location>
</feature>
<accession>A0A1L3MW68</accession>
<name>A0A1L3MW68_9BACI</name>
<keyword evidence="3" id="KW-1185">Reference proteome</keyword>
<dbReference type="Proteomes" id="UP000181936">
    <property type="component" value="Chromosome"/>
</dbReference>
<protein>
    <submittedName>
        <fullName evidence="2">Uncharacterized protein</fullName>
    </submittedName>
</protein>
<evidence type="ECO:0000313" key="2">
    <source>
        <dbReference type="EMBL" id="APH06572.1"/>
    </source>
</evidence>
<feature type="transmembrane region" description="Helical" evidence="1">
    <location>
        <begin position="54"/>
        <end position="76"/>
    </location>
</feature>
<organism evidence="2 3">
    <name type="scientific">Bacillus weihaiensis</name>
    <dbReference type="NCBI Taxonomy" id="1547283"/>
    <lineage>
        <taxon>Bacteria</taxon>
        <taxon>Bacillati</taxon>
        <taxon>Bacillota</taxon>
        <taxon>Bacilli</taxon>
        <taxon>Bacillales</taxon>
        <taxon>Bacillaceae</taxon>
        <taxon>Bacillus</taxon>
    </lineage>
</organism>
<evidence type="ECO:0000313" key="3">
    <source>
        <dbReference type="Proteomes" id="UP000181936"/>
    </source>
</evidence>
<feature type="transmembrane region" description="Helical" evidence="1">
    <location>
        <begin position="113"/>
        <end position="131"/>
    </location>
</feature>
<dbReference type="AlphaFoldDB" id="A0A1L3MW68"/>
<keyword evidence="1" id="KW-1133">Transmembrane helix</keyword>
<evidence type="ECO:0000256" key="1">
    <source>
        <dbReference type="SAM" id="Phobius"/>
    </source>
</evidence>
<keyword evidence="1" id="KW-0812">Transmembrane</keyword>
<keyword evidence="1" id="KW-0472">Membrane</keyword>
<dbReference type="EMBL" id="CP016020">
    <property type="protein sequence ID" value="APH06572.1"/>
    <property type="molecule type" value="Genomic_DNA"/>
</dbReference>
<dbReference type="KEGG" id="bwh:A9C19_18675"/>
<reference evidence="2 3" key="1">
    <citation type="journal article" date="2016" name="Sci. Rep.">
        <title>Complete genome sequence and transcriptomic analysis of a novel marine strain Bacillus weihaiensis reveals the mechanism of brown algae degradation.</title>
        <authorList>
            <person name="Zhu Y."/>
            <person name="Chen P."/>
            <person name="Bao Y."/>
            <person name="Men Y."/>
            <person name="Zeng Y."/>
            <person name="Yang J."/>
            <person name="Sun J."/>
            <person name="Sun Y."/>
        </authorList>
    </citation>
    <scope>NUCLEOTIDE SEQUENCE [LARGE SCALE GENOMIC DNA]</scope>
    <source>
        <strain evidence="2 3">Alg07</strain>
    </source>
</reference>
<feature type="transmembrane region" description="Helical" evidence="1">
    <location>
        <begin position="19"/>
        <end position="39"/>
    </location>
</feature>
<sequence length="296" mass="33332">MSGNIASLRKEFFQLKKDLLSSILSVGISLILFPFLLGMENSLKGPIFSYIEAFIMYAIFSLPYLILIGVPVHIVSRVATKNMKTYKWVTSFFLHVIPALLIGYFLFKNTLFFLGSTVVISVIFFSVGYLLNSIGASKRQKLIIALLPFILWLLILIPTILTETTNKALMNEPNPEVEVLVNETSFKPRPSFCWNSDGSAGCFEDKEPFLLPIDPIGEEIQTNGDVTVKVLLHNTERSYTIEAYYFDEENSIQKVTGDPHSFTLPQHIQEQAVKVIATMDSSKKGSFFIPIRTGNR</sequence>
<feature type="transmembrane region" description="Helical" evidence="1">
    <location>
        <begin position="143"/>
        <end position="161"/>
    </location>
</feature>
<gene>
    <name evidence="2" type="ORF">A9C19_18675</name>
</gene>